<name>A0A926EIS3_9FIRM</name>
<keyword evidence="3" id="KW-1185">Reference proteome</keyword>
<dbReference type="InterPro" id="IPR004013">
    <property type="entry name" value="PHP_dom"/>
</dbReference>
<accession>A0A926EIS3</accession>
<feature type="domain" description="Polymerase/histidinol phosphatase N-terminal" evidence="1">
    <location>
        <begin position="8"/>
        <end position="73"/>
    </location>
</feature>
<proteinExistence type="predicted"/>
<evidence type="ECO:0000259" key="1">
    <source>
        <dbReference type="SMART" id="SM00481"/>
    </source>
</evidence>
<comment type="caution">
    <text evidence="2">The sequence shown here is derived from an EMBL/GenBank/DDBJ whole genome shotgun (WGS) entry which is preliminary data.</text>
</comment>
<dbReference type="AlphaFoldDB" id="A0A926EIS3"/>
<gene>
    <name evidence="2" type="ORF">H8718_06455</name>
</gene>
<dbReference type="InterPro" id="IPR016195">
    <property type="entry name" value="Pol/histidinol_Pase-like"/>
</dbReference>
<evidence type="ECO:0000313" key="3">
    <source>
        <dbReference type="Proteomes" id="UP000655830"/>
    </source>
</evidence>
<protein>
    <submittedName>
        <fullName evidence="2">PHP domain-containing protein</fullName>
    </submittedName>
</protein>
<reference evidence="2" key="1">
    <citation type="submission" date="2020-08" db="EMBL/GenBank/DDBJ databases">
        <title>Genome public.</title>
        <authorList>
            <person name="Liu C."/>
            <person name="Sun Q."/>
        </authorList>
    </citation>
    <scope>NUCLEOTIDE SEQUENCE</scope>
    <source>
        <strain evidence="2">NSJ-12</strain>
    </source>
</reference>
<dbReference type="Gene3D" id="1.10.150.650">
    <property type="match status" value="1"/>
</dbReference>
<dbReference type="Pfam" id="PF02811">
    <property type="entry name" value="PHP"/>
    <property type="match status" value="1"/>
</dbReference>
<dbReference type="SMART" id="SM00481">
    <property type="entry name" value="POLIIIAc"/>
    <property type="match status" value="1"/>
</dbReference>
<dbReference type="GO" id="GO:0004534">
    <property type="term" value="F:5'-3' RNA exonuclease activity"/>
    <property type="evidence" value="ECO:0007669"/>
    <property type="project" value="TreeGrafter"/>
</dbReference>
<dbReference type="GO" id="GO:0035312">
    <property type="term" value="F:5'-3' DNA exonuclease activity"/>
    <property type="evidence" value="ECO:0007669"/>
    <property type="project" value="TreeGrafter"/>
</dbReference>
<dbReference type="SUPFAM" id="SSF89550">
    <property type="entry name" value="PHP domain-like"/>
    <property type="match status" value="1"/>
</dbReference>
<sequence>MKSSILSSDLHFHSVYSDGSSTLKEIFEQAAKRSVGAIALTDHDTVLGIPEEVQLSTQYGIDIITGIELTAKEEGLKFHVLGYGIDHLSQELINYSKSVLGEEWQKNLKQIKLMQANGIEIDEQSFIEAGQGGPLYRAKFLGVLAKYGYIKEEDVMNLIPTYFGSNAPYYMPDDYDYLSFEEVAKLIKRNGGQVVLAHPGKIKKKNEGLYHELIGQTALDGLELYHPSNGLDVRQELLGICQSRDLLITGGSDYHGLYNKKGTPLFGETLPQFVYEEMKHLIYQKNR</sequence>
<dbReference type="Gene3D" id="3.20.20.140">
    <property type="entry name" value="Metal-dependent hydrolases"/>
    <property type="match status" value="1"/>
</dbReference>
<dbReference type="RefSeq" id="WP_177668870.1">
    <property type="nucleotide sequence ID" value="NZ_JACRSY010000008.1"/>
</dbReference>
<dbReference type="PANTHER" id="PTHR42924">
    <property type="entry name" value="EXONUCLEASE"/>
    <property type="match status" value="1"/>
</dbReference>
<dbReference type="EMBL" id="JACRSY010000008">
    <property type="protein sequence ID" value="MBC8579177.1"/>
    <property type="molecule type" value="Genomic_DNA"/>
</dbReference>
<organism evidence="2 3">
    <name type="scientific">Zhenhengia yiwuensis</name>
    <dbReference type="NCBI Taxonomy" id="2763666"/>
    <lineage>
        <taxon>Bacteria</taxon>
        <taxon>Bacillati</taxon>
        <taxon>Bacillota</taxon>
        <taxon>Clostridia</taxon>
        <taxon>Lachnospirales</taxon>
        <taxon>Lachnospiraceae</taxon>
        <taxon>Zhenhengia</taxon>
    </lineage>
</organism>
<dbReference type="InterPro" id="IPR003141">
    <property type="entry name" value="Pol/His_phosphatase_N"/>
</dbReference>
<dbReference type="CDD" id="cd07438">
    <property type="entry name" value="PHP_HisPPase_AMP"/>
    <property type="match status" value="1"/>
</dbReference>
<dbReference type="Proteomes" id="UP000655830">
    <property type="component" value="Unassembled WGS sequence"/>
</dbReference>
<evidence type="ECO:0000313" key="2">
    <source>
        <dbReference type="EMBL" id="MBC8579177.1"/>
    </source>
</evidence>
<dbReference type="InterPro" id="IPR052018">
    <property type="entry name" value="PHP_domain"/>
</dbReference>
<dbReference type="PANTHER" id="PTHR42924:SF3">
    <property type="entry name" value="POLYMERASE_HISTIDINOL PHOSPHATASE N-TERMINAL DOMAIN-CONTAINING PROTEIN"/>
    <property type="match status" value="1"/>
</dbReference>